<dbReference type="AlphaFoldDB" id="A0A380CHH0"/>
<proteinExistence type="predicted"/>
<dbReference type="EMBL" id="UGYW01000002">
    <property type="protein sequence ID" value="SUJ19130.1"/>
    <property type="molecule type" value="Genomic_DNA"/>
</dbReference>
<reference evidence="1 2" key="1">
    <citation type="submission" date="2018-06" db="EMBL/GenBank/DDBJ databases">
        <authorList>
            <consortium name="Pathogen Informatics"/>
            <person name="Doyle S."/>
        </authorList>
    </citation>
    <scope>NUCLEOTIDE SEQUENCE [LARGE SCALE GENOMIC DNA]</scope>
    <source>
        <strain evidence="1 2">NCTC11388</strain>
    </source>
</reference>
<dbReference type="Proteomes" id="UP000254893">
    <property type="component" value="Unassembled WGS sequence"/>
</dbReference>
<gene>
    <name evidence="1" type="ORF">NCTC11388_02834</name>
</gene>
<organism evidence="1 2">
    <name type="scientific">Sphingobacterium spiritivorum</name>
    <name type="common">Flavobacterium spiritivorum</name>
    <dbReference type="NCBI Taxonomy" id="258"/>
    <lineage>
        <taxon>Bacteria</taxon>
        <taxon>Pseudomonadati</taxon>
        <taxon>Bacteroidota</taxon>
        <taxon>Sphingobacteriia</taxon>
        <taxon>Sphingobacteriales</taxon>
        <taxon>Sphingobacteriaceae</taxon>
        <taxon>Sphingobacterium</taxon>
    </lineage>
</organism>
<accession>A0A380CHH0</accession>
<sequence length="139" mass="15811">MTSSEGLDHVFSLIWNSNIKTSISGVVRRYLRPTNSDKEDVTVNVLNIDFDQLQGGIINVNVFVPNPEYSTIVDGKNVRLRDIPNQARIIVLSALFNVLFKMNYDKDKRVLAELSAQHILTENDQTIINNRIKLTIKNL</sequence>
<evidence type="ECO:0000313" key="2">
    <source>
        <dbReference type="Proteomes" id="UP000254893"/>
    </source>
</evidence>
<name>A0A380CHH0_SPHSI</name>
<dbReference type="RefSeq" id="WP_115170573.1">
    <property type="nucleotide sequence ID" value="NZ_UGYW01000002.1"/>
</dbReference>
<protein>
    <submittedName>
        <fullName evidence="1">Uncharacterized protein</fullName>
    </submittedName>
</protein>
<evidence type="ECO:0000313" key="1">
    <source>
        <dbReference type="EMBL" id="SUJ19130.1"/>
    </source>
</evidence>